<dbReference type="AlphaFoldDB" id="A0A183D6M7"/>
<dbReference type="WBParaSite" id="GPUH_0000437501-mRNA-1">
    <property type="protein sequence ID" value="GPUH_0000437501-mRNA-1"/>
    <property type="gene ID" value="GPUH_0000437501"/>
</dbReference>
<proteinExistence type="predicted"/>
<evidence type="ECO:0000313" key="3">
    <source>
        <dbReference type="WBParaSite" id="GPUH_0000437501-mRNA-1"/>
    </source>
</evidence>
<keyword evidence="2" id="KW-1185">Reference proteome</keyword>
<reference evidence="1 2" key="2">
    <citation type="submission" date="2018-11" db="EMBL/GenBank/DDBJ databases">
        <authorList>
            <consortium name="Pathogen Informatics"/>
        </authorList>
    </citation>
    <scope>NUCLEOTIDE SEQUENCE [LARGE SCALE GENOMIC DNA]</scope>
</reference>
<sequence length="136" mass="15840">MLKLQALRARGANGFALEKQEIFRRLRLSSLNGYNSTGRLRKRVKRSPYRLISSSVFRSDNTILDVKQYNKIPPLIDSGLTTVQKITKLVRVLYHGKEQSGNWFTTYNRILDFKKKLDESSQSPGKKVYELRLYDL</sequence>
<reference evidence="3" key="1">
    <citation type="submission" date="2016-06" db="UniProtKB">
        <authorList>
            <consortium name="WormBaseParasite"/>
        </authorList>
    </citation>
    <scope>IDENTIFICATION</scope>
</reference>
<evidence type="ECO:0000313" key="2">
    <source>
        <dbReference type="Proteomes" id="UP000271098"/>
    </source>
</evidence>
<protein>
    <submittedName>
        <fullName evidence="1 3">Uncharacterized protein</fullName>
    </submittedName>
</protein>
<gene>
    <name evidence="1" type="ORF">GPUH_LOCUS4368</name>
</gene>
<accession>A0A183D6M7</accession>
<evidence type="ECO:0000313" key="1">
    <source>
        <dbReference type="EMBL" id="VDK44431.1"/>
    </source>
</evidence>
<dbReference type="Proteomes" id="UP000271098">
    <property type="component" value="Unassembled WGS sequence"/>
</dbReference>
<dbReference type="EMBL" id="UYRT01008179">
    <property type="protein sequence ID" value="VDK44431.1"/>
    <property type="molecule type" value="Genomic_DNA"/>
</dbReference>
<organism evidence="3">
    <name type="scientific">Gongylonema pulchrum</name>
    <dbReference type="NCBI Taxonomy" id="637853"/>
    <lineage>
        <taxon>Eukaryota</taxon>
        <taxon>Metazoa</taxon>
        <taxon>Ecdysozoa</taxon>
        <taxon>Nematoda</taxon>
        <taxon>Chromadorea</taxon>
        <taxon>Rhabditida</taxon>
        <taxon>Spirurina</taxon>
        <taxon>Spiruromorpha</taxon>
        <taxon>Spiruroidea</taxon>
        <taxon>Gongylonematidae</taxon>
        <taxon>Gongylonema</taxon>
    </lineage>
</organism>
<name>A0A183D6M7_9BILA</name>